<keyword evidence="5 6" id="KW-0472">Membrane</keyword>
<evidence type="ECO:0000256" key="1">
    <source>
        <dbReference type="ARBA" id="ARBA00004651"/>
    </source>
</evidence>
<protein>
    <submittedName>
        <fullName evidence="9">Cytochrome b/b6 domain-containing protein</fullName>
    </submittedName>
</protein>
<keyword evidence="4 6" id="KW-1133">Transmembrane helix</keyword>
<dbReference type="GO" id="GO:0009055">
    <property type="term" value="F:electron transfer activity"/>
    <property type="evidence" value="ECO:0007669"/>
    <property type="project" value="InterPro"/>
</dbReference>
<organism evidence="8 9">
    <name type="scientific">Derxia gummosa DSM 723</name>
    <dbReference type="NCBI Taxonomy" id="1121388"/>
    <lineage>
        <taxon>Bacteria</taxon>
        <taxon>Pseudomonadati</taxon>
        <taxon>Pseudomonadota</taxon>
        <taxon>Betaproteobacteria</taxon>
        <taxon>Burkholderiales</taxon>
        <taxon>Alcaligenaceae</taxon>
        <taxon>Derxia</taxon>
    </lineage>
</organism>
<evidence type="ECO:0000256" key="6">
    <source>
        <dbReference type="SAM" id="Phobius"/>
    </source>
</evidence>
<dbReference type="AlphaFoldDB" id="A0A8B6X5L4"/>
<dbReference type="Gene3D" id="1.20.950.20">
    <property type="entry name" value="Transmembrane di-heme cytochromes, Chain C"/>
    <property type="match status" value="1"/>
</dbReference>
<dbReference type="SUPFAM" id="SSF81342">
    <property type="entry name" value="Transmembrane di-heme cytochromes"/>
    <property type="match status" value="1"/>
</dbReference>
<feature type="transmembrane region" description="Helical" evidence="6">
    <location>
        <begin position="91"/>
        <end position="113"/>
    </location>
</feature>
<evidence type="ECO:0000259" key="7">
    <source>
        <dbReference type="Pfam" id="PF01292"/>
    </source>
</evidence>
<dbReference type="PANTHER" id="PTHR30485">
    <property type="entry name" value="NI/FE-HYDROGENASE 1 B-TYPE CYTOCHROME SUBUNIT"/>
    <property type="match status" value="1"/>
</dbReference>
<reference evidence="9" key="1">
    <citation type="submission" date="2025-08" db="UniProtKB">
        <authorList>
            <consortium name="RefSeq"/>
        </authorList>
    </citation>
    <scope>IDENTIFICATION</scope>
</reference>
<name>A0A8B6X5L4_9BURK</name>
<dbReference type="InterPro" id="IPR011577">
    <property type="entry name" value="Cyt_b561_bac/Ni-Hgenase"/>
</dbReference>
<dbReference type="GO" id="GO:0022904">
    <property type="term" value="P:respiratory electron transport chain"/>
    <property type="evidence" value="ECO:0007669"/>
    <property type="project" value="InterPro"/>
</dbReference>
<dbReference type="PANTHER" id="PTHR30485:SF2">
    <property type="entry name" value="BLL0597 PROTEIN"/>
    <property type="match status" value="1"/>
</dbReference>
<sequence>MKVWDLPVRLLHWSLAALVIAAWSTGGSSGPLHEWLGYGAGAVVLARVVWGFAGGRYARFAQFVRGPRATLAYARAVLAGTEPHHLGHNPLGGWMVLALLGSAGALALSGALYVSDWLWGYEWLYLTHATLGWIVVALVPLHVAGVVFTGHRQRENLVRAMLTGRKPAPTDRA</sequence>
<feature type="domain" description="Cytochrome b561 bacterial/Ni-hydrogenase" evidence="7">
    <location>
        <begin position="3"/>
        <end position="164"/>
    </location>
</feature>
<dbReference type="GO" id="GO:0020037">
    <property type="term" value="F:heme binding"/>
    <property type="evidence" value="ECO:0007669"/>
    <property type="project" value="TreeGrafter"/>
</dbReference>
<keyword evidence="3 6" id="KW-0812">Transmembrane</keyword>
<accession>A0A8B6X5L4</accession>
<dbReference type="RefSeq" id="WP_028312330.1">
    <property type="nucleotide sequence ID" value="NZ_AXWS01000018.1"/>
</dbReference>
<dbReference type="OrthoDB" id="196472at2"/>
<feature type="transmembrane region" description="Helical" evidence="6">
    <location>
        <begin position="36"/>
        <end position="58"/>
    </location>
</feature>
<keyword evidence="2" id="KW-1003">Cell membrane</keyword>
<comment type="subcellular location">
    <subcellularLocation>
        <location evidence="1">Cell membrane</location>
        <topology evidence="1">Multi-pass membrane protein</topology>
    </subcellularLocation>
</comment>
<evidence type="ECO:0000256" key="3">
    <source>
        <dbReference type="ARBA" id="ARBA00022692"/>
    </source>
</evidence>
<dbReference type="InterPro" id="IPR051542">
    <property type="entry name" value="Hydrogenase_cytochrome"/>
</dbReference>
<dbReference type="InterPro" id="IPR016174">
    <property type="entry name" value="Di-haem_cyt_TM"/>
</dbReference>
<evidence type="ECO:0000256" key="2">
    <source>
        <dbReference type="ARBA" id="ARBA00022475"/>
    </source>
</evidence>
<feature type="transmembrane region" description="Helical" evidence="6">
    <location>
        <begin position="125"/>
        <end position="149"/>
    </location>
</feature>
<evidence type="ECO:0000256" key="5">
    <source>
        <dbReference type="ARBA" id="ARBA00023136"/>
    </source>
</evidence>
<evidence type="ECO:0000256" key="4">
    <source>
        <dbReference type="ARBA" id="ARBA00022989"/>
    </source>
</evidence>
<proteinExistence type="predicted"/>
<dbReference type="Proteomes" id="UP000675920">
    <property type="component" value="Unplaced"/>
</dbReference>
<dbReference type="GO" id="GO:0005886">
    <property type="term" value="C:plasma membrane"/>
    <property type="evidence" value="ECO:0007669"/>
    <property type="project" value="UniProtKB-SubCell"/>
</dbReference>
<evidence type="ECO:0000313" key="9">
    <source>
        <dbReference type="RefSeq" id="WP_028312330.1"/>
    </source>
</evidence>
<evidence type="ECO:0000313" key="8">
    <source>
        <dbReference type="Proteomes" id="UP000675920"/>
    </source>
</evidence>
<dbReference type="Pfam" id="PF01292">
    <property type="entry name" value="Ni_hydr_CYTB"/>
    <property type="match status" value="1"/>
</dbReference>
<keyword evidence="8" id="KW-1185">Reference proteome</keyword>